<feature type="region of interest" description="Disordered" evidence="1">
    <location>
        <begin position="1"/>
        <end position="120"/>
    </location>
</feature>
<accession>A0A1U8GTG7</accession>
<gene>
    <name evidence="2" type="ORF">T459_13894</name>
</gene>
<organism evidence="2 3">
    <name type="scientific">Capsicum annuum</name>
    <name type="common">Capsicum pepper</name>
    <dbReference type="NCBI Taxonomy" id="4072"/>
    <lineage>
        <taxon>Eukaryota</taxon>
        <taxon>Viridiplantae</taxon>
        <taxon>Streptophyta</taxon>
        <taxon>Embryophyta</taxon>
        <taxon>Tracheophyta</taxon>
        <taxon>Spermatophyta</taxon>
        <taxon>Magnoliopsida</taxon>
        <taxon>eudicotyledons</taxon>
        <taxon>Gunneridae</taxon>
        <taxon>Pentapetalae</taxon>
        <taxon>asterids</taxon>
        <taxon>lamiids</taxon>
        <taxon>Solanales</taxon>
        <taxon>Solanaceae</taxon>
        <taxon>Solanoideae</taxon>
        <taxon>Capsiceae</taxon>
        <taxon>Capsicum</taxon>
    </lineage>
</organism>
<name>A0A1U8GTG7_CAPAN</name>
<feature type="compositionally biased region" description="Low complexity" evidence="1">
    <location>
        <begin position="11"/>
        <end position="22"/>
    </location>
</feature>
<dbReference type="EMBL" id="AYRZ02000005">
    <property type="protein sequence ID" value="PHT80879.1"/>
    <property type="molecule type" value="Genomic_DNA"/>
</dbReference>
<feature type="compositionally biased region" description="Basic and acidic residues" evidence="1">
    <location>
        <begin position="81"/>
        <end position="93"/>
    </location>
</feature>
<comment type="caution">
    <text evidence="2">The sequence shown here is derived from an EMBL/GenBank/DDBJ whole genome shotgun (WGS) entry which is preliminary data.</text>
</comment>
<dbReference type="Gramene" id="PHT80879">
    <property type="protein sequence ID" value="PHT80879"/>
    <property type="gene ID" value="T459_13894"/>
</dbReference>
<evidence type="ECO:0000313" key="3">
    <source>
        <dbReference type="Proteomes" id="UP000222542"/>
    </source>
</evidence>
<evidence type="ECO:0000313" key="2">
    <source>
        <dbReference type="EMBL" id="PHT80879.1"/>
    </source>
</evidence>
<evidence type="ECO:0000256" key="1">
    <source>
        <dbReference type="SAM" id="MobiDB-lite"/>
    </source>
</evidence>
<reference evidence="2 3" key="2">
    <citation type="journal article" date="2017" name="Genome Biol.">
        <title>New reference genome sequences of hot pepper reveal the massive evolution of plant disease-resistance genes by retroduplication.</title>
        <authorList>
            <person name="Kim S."/>
            <person name="Park J."/>
            <person name="Yeom S.I."/>
            <person name="Kim Y.M."/>
            <person name="Seo E."/>
            <person name="Kim K.T."/>
            <person name="Kim M.S."/>
            <person name="Lee J.M."/>
            <person name="Cheong K."/>
            <person name="Shin H.S."/>
            <person name="Kim S.B."/>
            <person name="Han K."/>
            <person name="Lee J."/>
            <person name="Park M."/>
            <person name="Lee H.A."/>
            <person name="Lee H.Y."/>
            <person name="Lee Y."/>
            <person name="Oh S."/>
            <person name="Lee J.H."/>
            <person name="Choi E."/>
            <person name="Choi E."/>
            <person name="Lee S.E."/>
            <person name="Jeon J."/>
            <person name="Kim H."/>
            <person name="Choi G."/>
            <person name="Song H."/>
            <person name="Lee J."/>
            <person name="Lee S.C."/>
            <person name="Kwon J.K."/>
            <person name="Lee H.Y."/>
            <person name="Koo N."/>
            <person name="Hong Y."/>
            <person name="Kim R.W."/>
            <person name="Kang W.H."/>
            <person name="Huh J.H."/>
            <person name="Kang B.C."/>
            <person name="Yang T.J."/>
            <person name="Lee Y.H."/>
            <person name="Bennetzen J.L."/>
            <person name="Choi D."/>
        </authorList>
    </citation>
    <scope>NUCLEOTIDE SEQUENCE [LARGE SCALE GENOMIC DNA]</scope>
    <source>
        <strain evidence="3">cv. CM334</strain>
    </source>
</reference>
<protein>
    <submittedName>
        <fullName evidence="2">Uncharacterized protein</fullName>
    </submittedName>
</protein>
<proteinExistence type="predicted"/>
<dbReference type="PANTHER" id="PTHR34536:SF12">
    <property type="entry name" value="BTZ DOMAIN-CONTAINING PROTEIN"/>
    <property type="match status" value="1"/>
</dbReference>
<sequence length="183" mass="21368">MQGRVFPQMRSKSPVKSCSWSSPRKKLTEGFNGHQDSSQHRSPVMYKEDRVRTSPRTSLTEEAIAPQRRDSPSYTARRLNYMRDVDALQEQRHPRSLSSRRSPPNRVFTRSNRRVENLDHRERADDDEYFDGTIHTDNLNLEYIGRYAFVHVFASILSLVGRPRNVLLVNAACNLNFQKMKMN</sequence>
<dbReference type="OrthoDB" id="1305846at2759"/>
<dbReference type="PANTHER" id="PTHR34536">
    <property type="entry name" value="DENTIN SIALOPHOSPHOPROTEIN-LIKE PROTEIN"/>
    <property type="match status" value="1"/>
</dbReference>
<keyword evidence="3" id="KW-1185">Reference proteome</keyword>
<dbReference type="AlphaFoldDB" id="A0A1U8GTG7"/>
<dbReference type="OMA" id="HRERADD"/>
<reference evidence="2 3" key="1">
    <citation type="journal article" date="2014" name="Nat. Genet.">
        <title>Genome sequence of the hot pepper provides insights into the evolution of pungency in Capsicum species.</title>
        <authorList>
            <person name="Kim S."/>
            <person name="Park M."/>
            <person name="Yeom S.I."/>
            <person name="Kim Y.M."/>
            <person name="Lee J.M."/>
            <person name="Lee H.A."/>
            <person name="Seo E."/>
            <person name="Choi J."/>
            <person name="Cheong K."/>
            <person name="Kim K.T."/>
            <person name="Jung K."/>
            <person name="Lee G.W."/>
            <person name="Oh S.K."/>
            <person name="Bae C."/>
            <person name="Kim S.B."/>
            <person name="Lee H.Y."/>
            <person name="Kim S.Y."/>
            <person name="Kim M.S."/>
            <person name="Kang B.C."/>
            <person name="Jo Y.D."/>
            <person name="Yang H.B."/>
            <person name="Jeong H.J."/>
            <person name="Kang W.H."/>
            <person name="Kwon J.K."/>
            <person name="Shin C."/>
            <person name="Lim J.Y."/>
            <person name="Park J.H."/>
            <person name="Huh J.H."/>
            <person name="Kim J.S."/>
            <person name="Kim B.D."/>
            <person name="Cohen O."/>
            <person name="Paran I."/>
            <person name="Suh M.C."/>
            <person name="Lee S.B."/>
            <person name="Kim Y.K."/>
            <person name="Shin Y."/>
            <person name="Noh S.J."/>
            <person name="Park J."/>
            <person name="Seo Y.S."/>
            <person name="Kwon S.Y."/>
            <person name="Kim H.A."/>
            <person name="Park J.M."/>
            <person name="Kim H.J."/>
            <person name="Choi S.B."/>
            <person name="Bosland P.W."/>
            <person name="Reeves G."/>
            <person name="Jo S.H."/>
            <person name="Lee B.W."/>
            <person name="Cho H.T."/>
            <person name="Choi H.S."/>
            <person name="Lee M.S."/>
            <person name="Yu Y."/>
            <person name="Do Choi Y."/>
            <person name="Park B.S."/>
            <person name="van Deynze A."/>
            <person name="Ashrafi H."/>
            <person name="Hill T."/>
            <person name="Kim W.T."/>
            <person name="Pai H.S."/>
            <person name="Ahn H.K."/>
            <person name="Yeam I."/>
            <person name="Giovannoni J.J."/>
            <person name="Rose J.K."/>
            <person name="Sorensen I."/>
            <person name="Lee S.J."/>
            <person name="Kim R.W."/>
            <person name="Choi I.Y."/>
            <person name="Choi B.S."/>
            <person name="Lim J.S."/>
            <person name="Lee Y.H."/>
            <person name="Choi D."/>
        </authorList>
    </citation>
    <scope>NUCLEOTIDE SEQUENCE [LARGE SCALE GENOMIC DNA]</scope>
    <source>
        <strain evidence="3">cv. CM334</strain>
    </source>
</reference>
<dbReference type="Proteomes" id="UP000222542">
    <property type="component" value="Unassembled WGS sequence"/>
</dbReference>